<dbReference type="AlphaFoldDB" id="A0A2Z4AL23"/>
<dbReference type="SUPFAM" id="SSF51905">
    <property type="entry name" value="FAD/NAD(P)-binding domain"/>
    <property type="match status" value="2"/>
</dbReference>
<dbReference type="PANTHER" id="PTHR15192">
    <property type="entry name" value="PROTEIN CBG05349"/>
    <property type="match status" value="1"/>
</dbReference>
<accession>A0A2Z4AL23</accession>
<sequence length="430" mass="48799">METEHHTAIIVGAGPAGLALSVVLGGWHPFFKSSKIFSQRYPQLDPILKRHNGSLLSLNLKDWVKNGIQPADLFRALHHPRQKFVEIEQIAMAFEQKPNIDYLLLSRESVGGLWNNVPKNLLTLSPGQWMELAFYPLYQHAMEAGIEIDANALIIKHRLLDYYHSIPSRFGQEERIRTSTNVEQIRPHSEGFLVKSRDTFTRKVKYYTCKYLILATGQRASLRQLGIPGEELDWVTPNYDKPEDFMGERIIIVGGGRSADWAATELHDSGKQVTYVMRQDSSAHWRLINESRWHLPYYARIADILEAHSPKMETLYNTSIKAIRPDGTVLLEQTGDDRIIETDHVITEIGGVADYSILDGFPPLQLVEKHDAYRFQMHQAKIHPHNYESLEIPNLYLGGYLAAGIGLVVIAMHGTTYAIAADILQREGKV</sequence>
<dbReference type="Proteomes" id="UP000247465">
    <property type="component" value="Chromosome"/>
</dbReference>
<dbReference type="InterPro" id="IPR029731">
    <property type="entry name" value="OSGIN1/2"/>
</dbReference>
<evidence type="ECO:0000256" key="1">
    <source>
        <dbReference type="SAM" id="Phobius"/>
    </source>
</evidence>
<proteinExistence type="predicted"/>
<dbReference type="InterPro" id="IPR036188">
    <property type="entry name" value="FAD/NAD-bd_sf"/>
</dbReference>
<dbReference type="EMBL" id="CP029803">
    <property type="protein sequence ID" value="AWT59510.1"/>
    <property type="molecule type" value="Genomic_DNA"/>
</dbReference>
<dbReference type="EC" id="1.18.1.2" evidence="2"/>
<dbReference type="Pfam" id="PF13738">
    <property type="entry name" value="Pyr_redox_3"/>
    <property type="match status" value="1"/>
</dbReference>
<feature type="transmembrane region" description="Helical" evidence="1">
    <location>
        <begin position="395"/>
        <end position="420"/>
    </location>
</feature>
<keyword evidence="2" id="KW-0560">Oxidoreductase</keyword>
<gene>
    <name evidence="2" type="ORF">DF168_00700</name>
</gene>
<dbReference type="PANTHER" id="PTHR15192:SF8">
    <property type="entry name" value="FAD_NAD(P)-BINDING DOMAIN-CONTAINING PROTEIN"/>
    <property type="match status" value="1"/>
</dbReference>
<organism evidence="2 3">
    <name type="scientific">Candidatus Moanibacter tarae</name>
    <dbReference type="NCBI Taxonomy" id="2200854"/>
    <lineage>
        <taxon>Bacteria</taxon>
        <taxon>Pseudomonadati</taxon>
        <taxon>Verrucomicrobiota</taxon>
        <taxon>Opitutia</taxon>
        <taxon>Puniceicoccales</taxon>
        <taxon>Puniceicoccales incertae sedis</taxon>
        <taxon>Candidatus Moanibacter</taxon>
    </lineage>
</organism>
<dbReference type="Gene3D" id="3.50.50.60">
    <property type="entry name" value="FAD/NAD(P)-binding domain"/>
    <property type="match status" value="1"/>
</dbReference>
<protein>
    <submittedName>
        <fullName evidence="2">Ferredoxin--NADP reductase</fullName>
        <ecNumber evidence="2">1.18.1.2</ecNumber>
    </submittedName>
</protein>
<name>A0A2Z4AL23_9BACT</name>
<keyword evidence="1" id="KW-0472">Membrane</keyword>
<keyword evidence="1" id="KW-0812">Transmembrane</keyword>
<dbReference type="KEGG" id="mtar:DF168_00700"/>
<evidence type="ECO:0000313" key="2">
    <source>
        <dbReference type="EMBL" id="AWT59510.1"/>
    </source>
</evidence>
<evidence type="ECO:0000313" key="3">
    <source>
        <dbReference type="Proteomes" id="UP000247465"/>
    </source>
</evidence>
<dbReference type="GO" id="GO:0004324">
    <property type="term" value="F:ferredoxin-NADP+ reductase activity"/>
    <property type="evidence" value="ECO:0007669"/>
    <property type="project" value="UniProtKB-EC"/>
</dbReference>
<reference evidence="2 3" key="1">
    <citation type="submission" date="2018-06" db="EMBL/GenBank/DDBJ databases">
        <title>Draft Genome Sequence of a Novel Marine Bacterium Related to the Verrucomicrobia.</title>
        <authorList>
            <person name="Vosseberg J."/>
            <person name="Martijn J."/>
            <person name="Ettema T.J.G."/>
        </authorList>
    </citation>
    <scope>NUCLEOTIDE SEQUENCE [LARGE SCALE GENOMIC DNA]</scope>
    <source>
        <strain evidence="2">TARA_B100001123</strain>
    </source>
</reference>
<keyword evidence="1" id="KW-1133">Transmembrane helix</keyword>